<organism evidence="10 11">
    <name type="scientific">Musa troglodytarum</name>
    <name type="common">fe'i banana</name>
    <dbReference type="NCBI Taxonomy" id="320322"/>
    <lineage>
        <taxon>Eukaryota</taxon>
        <taxon>Viridiplantae</taxon>
        <taxon>Streptophyta</taxon>
        <taxon>Embryophyta</taxon>
        <taxon>Tracheophyta</taxon>
        <taxon>Spermatophyta</taxon>
        <taxon>Magnoliopsida</taxon>
        <taxon>Liliopsida</taxon>
        <taxon>Zingiberales</taxon>
        <taxon>Musaceae</taxon>
        <taxon>Musa</taxon>
    </lineage>
</organism>
<keyword evidence="3" id="KW-1003">Cell membrane</keyword>
<evidence type="ECO:0000256" key="8">
    <source>
        <dbReference type="SAM" id="MobiDB-lite"/>
    </source>
</evidence>
<evidence type="ECO:0000313" key="11">
    <source>
        <dbReference type="Proteomes" id="UP001055439"/>
    </source>
</evidence>
<proteinExistence type="inferred from homology"/>
<dbReference type="EMBL" id="CP097511">
    <property type="protein sequence ID" value="URE42953.1"/>
    <property type="molecule type" value="Genomic_DNA"/>
</dbReference>
<dbReference type="GO" id="GO:0005886">
    <property type="term" value="C:plasma membrane"/>
    <property type="evidence" value="ECO:0007669"/>
    <property type="project" value="UniProtKB-SubCell"/>
</dbReference>
<evidence type="ECO:0000256" key="3">
    <source>
        <dbReference type="ARBA" id="ARBA00022475"/>
    </source>
</evidence>
<protein>
    <submittedName>
        <fullName evidence="10">DVL family</fullName>
    </submittedName>
</protein>
<feature type="region of interest" description="Disordered" evidence="8">
    <location>
        <begin position="164"/>
        <end position="190"/>
    </location>
</feature>
<keyword evidence="6" id="KW-0472">Membrane</keyword>
<reference evidence="10" key="1">
    <citation type="submission" date="2022-05" db="EMBL/GenBank/DDBJ databases">
        <title>The Musa troglodytarum L. genome provides insights into the mechanism of non-climacteric behaviour and enrichment of carotenoids.</title>
        <authorList>
            <person name="Wang J."/>
        </authorList>
    </citation>
    <scope>NUCLEOTIDE SEQUENCE</scope>
    <source>
        <tissue evidence="10">Leaf</tissue>
    </source>
</reference>
<dbReference type="Pfam" id="PF08137">
    <property type="entry name" value="DVL"/>
    <property type="match status" value="1"/>
</dbReference>
<accession>A0A9E7L1Z2</accession>
<evidence type="ECO:0000256" key="9">
    <source>
        <dbReference type="SAM" id="SignalP"/>
    </source>
</evidence>
<dbReference type="InterPro" id="IPR051525">
    <property type="entry name" value="DVL_RTFL_regulatory"/>
</dbReference>
<dbReference type="InterPro" id="IPR012552">
    <property type="entry name" value="DVL"/>
</dbReference>
<evidence type="ECO:0000256" key="4">
    <source>
        <dbReference type="ARBA" id="ARBA00022692"/>
    </source>
</evidence>
<evidence type="ECO:0000256" key="2">
    <source>
        <dbReference type="ARBA" id="ARBA00022473"/>
    </source>
</evidence>
<keyword evidence="2" id="KW-0217">Developmental protein</keyword>
<evidence type="ECO:0000256" key="6">
    <source>
        <dbReference type="ARBA" id="ARBA00023136"/>
    </source>
</evidence>
<dbReference type="AlphaFoldDB" id="A0A9E7L1Z2"/>
<keyword evidence="9" id="KW-0732">Signal</keyword>
<keyword evidence="4" id="KW-0812">Transmembrane</keyword>
<keyword evidence="11" id="KW-1185">Reference proteome</keyword>
<dbReference type="GO" id="GO:0048367">
    <property type="term" value="P:shoot system development"/>
    <property type="evidence" value="ECO:0007669"/>
    <property type="project" value="UniProtKB-ARBA"/>
</dbReference>
<dbReference type="PANTHER" id="PTHR33102">
    <property type="entry name" value="DVL19-RELATED-RELATED"/>
    <property type="match status" value="1"/>
</dbReference>
<comment type="similarity">
    <text evidence="7">Belongs to the DVL/RTFL small polypeptides family.</text>
</comment>
<dbReference type="Proteomes" id="UP001055439">
    <property type="component" value="Chromosome 9"/>
</dbReference>
<sequence>MYISNFLFLFVFYKFTETFPPNPHLKTSSSFHSDRLRRYGEGKLEGELPDPAAIRCLLPSKKKPSPDHSARGATSPRTAIAGIALPLRRYVSIPNMPRYYSNANEDDEETCCAFCLGFQCFLPPLLCAAPASRPAAPPPPALSSLKGAENEMELYMDDKWKLSKKGNRKEGGNGLKASAGVRDQSGSRSRVEARSFPSRCASLVKEQRARFYIMRRCVTMLICWRDYR</sequence>
<evidence type="ECO:0000313" key="10">
    <source>
        <dbReference type="EMBL" id="URE42953.1"/>
    </source>
</evidence>
<name>A0A9E7L1Z2_9LILI</name>
<evidence type="ECO:0000256" key="1">
    <source>
        <dbReference type="ARBA" id="ARBA00004162"/>
    </source>
</evidence>
<keyword evidence="5" id="KW-1133">Transmembrane helix</keyword>
<evidence type="ECO:0000256" key="7">
    <source>
        <dbReference type="ARBA" id="ARBA00024340"/>
    </source>
</evidence>
<gene>
    <name evidence="10" type="ORF">MUK42_25770</name>
</gene>
<dbReference type="GO" id="GO:0008285">
    <property type="term" value="P:negative regulation of cell population proliferation"/>
    <property type="evidence" value="ECO:0007669"/>
    <property type="project" value="InterPro"/>
</dbReference>
<feature type="chain" id="PRO_5039547277" evidence="9">
    <location>
        <begin position="19"/>
        <end position="228"/>
    </location>
</feature>
<comment type="subcellular location">
    <subcellularLocation>
        <location evidence="1">Cell membrane</location>
        <topology evidence="1">Single-pass membrane protein</topology>
    </subcellularLocation>
</comment>
<evidence type="ECO:0000256" key="5">
    <source>
        <dbReference type="ARBA" id="ARBA00022989"/>
    </source>
</evidence>
<feature type="signal peptide" evidence="9">
    <location>
        <begin position="1"/>
        <end position="18"/>
    </location>
</feature>